<gene>
    <name evidence="1" type="ORF">C7I85_29325</name>
</gene>
<proteinExistence type="predicted"/>
<dbReference type="AlphaFoldDB" id="A0A2P7RNA8"/>
<evidence type="ECO:0000313" key="1">
    <source>
        <dbReference type="EMBL" id="PSJ51721.1"/>
    </source>
</evidence>
<dbReference type="Proteomes" id="UP000240653">
    <property type="component" value="Unassembled WGS sequence"/>
</dbReference>
<dbReference type="EMBL" id="PXYL01000037">
    <property type="protein sequence ID" value="PSJ51721.1"/>
    <property type="molecule type" value="Genomic_DNA"/>
</dbReference>
<protein>
    <submittedName>
        <fullName evidence="1">Uncharacterized protein</fullName>
    </submittedName>
</protein>
<sequence length="63" mass="7302">MTLIERLLREIREEGPERNFDRETAAAWFLIQQIEKGSTGEIVLREKLAKHVDLQNALDPGKQ</sequence>
<name>A0A2P7RNA8_9HYPH</name>
<comment type="caution">
    <text evidence="1">The sequence shown here is derived from an EMBL/GenBank/DDBJ whole genome shotgun (WGS) entry which is preliminary data.</text>
</comment>
<accession>A0A2P7RNA8</accession>
<keyword evidence="2" id="KW-1185">Reference proteome</keyword>
<evidence type="ECO:0000313" key="2">
    <source>
        <dbReference type="Proteomes" id="UP000240653"/>
    </source>
</evidence>
<reference evidence="1 2" key="1">
    <citation type="submission" date="2018-03" db="EMBL/GenBank/DDBJ databases">
        <title>The draft genome of Mesorhizobium soli JCM 19897.</title>
        <authorList>
            <person name="Li L."/>
            <person name="Liu L."/>
            <person name="Liang L."/>
            <person name="Wang T."/>
            <person name="Zhang X."/>
        </authorList>
    </citation>
    <scope>NUCLEOTIDE SEQUENCE [LARGE SCALE GENOMIC DNA]</scope>
    <source>
        <strain evidence="1 2">JCM 19897</strain>
    </source>
</reference>
<organism evidence="1 2">
    <name type="scientific">Pseudaminobacter soli</name>
    <name type="common">ex Li et al. 2025</name>
    <dbReference type="NCBI Taxonomy" id="1295366"/>
    <lineage>
        <taxon>Bacteria</taxon>
        <taxon>Pseudomonadati</taxon>
        <taxon>Pseudomonadota</taxon>
        <taxon>Alphaproteobacteria</taxon>
        <taxon>Hyphomicrobiales</taxon>
        <taxon>Phyllobacteriaceae</taxon>
        <taxon>Pseudaminobacter</taxon>
    </lineage>
</organism>